<dbReference type="SUPFAM" id="SSF56112">
    <property type="entry name" value="Protein kinase-like (PK-like)"/>
    <property type="match status" value="1"/>
</dbReference>
<dbReference type="InterPro" id="IPR004119">
    <property type="entry name" value="EcKL"/>
</dbReference>
<dbReference type="InterPro" id="IPR011009">
    <property type="entry name" value="Kinase-like_dom_sf"/>
</dbReference>
<dbReference type="PANTHER" id="PTHR11012">
    <property type="entry name" value="PROTEIN KINASE-LIKE DOMAIN-CONTAINING"/>
    <property type="match status" value="1"/>
</dbReference>
<evidence type="ECO:0000313" key="2">
    <source>
        <dbReference type="EMBL" id="JAV07853.1"/>
    </source>
</evidence>
<protein>
    <submittedName>
        <fullName evidence="2">Putative juvenile hormone-inducible protein</fullName>
    </submittedName>
</protein>
<sequence length="416" mass="47486">MALTEIISTACTEDKLRELLKKEGDFDYKGYEFVGGFSKKGDSYLSEVFRLRVDGEKPGATKCLNFVVKALPKNIGRRRTYRSTDFFSNEIAFYDEIIPAFEEFQARKNAQNPFREYARCFLSFCDGEQDYLALDDLTKYGYEAADRQDGLDFAHCILAMESLGRFHGVSLAMKDQEPENFRKIAQKVTETYYSPHLKGWYNDFQKTQIMVAKDAVGKEYPGTKIEEKMLQFTSGELYDLLSGITHADSPLAVIGHGDCWAPNFLIKYASGRVPKEMMIIDFQLARYATIACDLSFFIYSCTSQALREEHYDDLLRAYHASCCKLLEDLGSKAEIFPYSALEAEMQKYARFGVGMGMESIPFSVMPEDDTFDLDSIQGDKAIPLQEIWVLKPIPTKEGRLRVADMFKHATERGYLD</sequence>
<dbReference type="Pfam" id="PF02958">
    <property type="entry name" value="EcKL"/>
    <property type="match status" value="1"/>
</dbReference>
<dbReference type="EMBL" id="GFDF01006231">
    <property type="protein sequence ID" value="JAV07853.1"/>
    <property type="molecule type" value="Transcribed_RNA"/>
</dbReference>
<dbReference type="SMART" id="SM00587">
    <property type="entry name" value="CHK"/>
    <property type="match status" value="1"/>
</dbReference>
<dbReference type="PANTHER" id="PTHR11012:SF57">
    <property type="entry name" value="LD10016P"/>
    <property type="match status" value="1"/>
</dbReference>
<evidence type="ECO:0000259" key="1">
    <source>
        <dbReference type="SMART" id="SM00587"/>
    </source>
</evidence>
<dbReference type="InterPro" id="IPR015897">
    <property type="entry name" value="CHK_kinase-like"/>
</dbReference>
<organism evidence="2">
    <name type="scientific">Nyssomyia neivai</name>
    <dbReference type="NCBI Taxonomy" id="330878"/>
    <lineage>
        <taxon>Eukaryota</taxon>
        <taxon>Metazoa</taxon>
        <taxon>Ecdysozoa</taxon>
        <taxon>Arthropoda</taxon>
        <taxon>Hexapoda</taxon>
        <taxon>Insecta</taxon>
        <taxon>Pterygota</taxon>
        <taxon>Neoptera</taxon>
        <taxon>Endopterygota</taxon>
        <taxon>Diptera</taxon>
        <taxon>Nematocera</taxon>
        <taxon>Psychodoidea</taxon>
        <taxon>Psychodidae</taxon>
        <taxon>Nyssomyia</taxon>
    </lineage>
</organism>
<reference evidence="2" key="1">
    <citation type="submission" date="2016-12" db="EMBL/GenBank/DDBJ databases">
        <title>An insight into the sialome and mialome of the sand fly, Nyssomyia neivai.</title>
        <authorList>
            <person name="Sebastian V."/>
            <person name="Goulart T.M."/>
            <person name="Oliveira W."/>
            <person name="Calvo E."/>
            <person name="Oliveira L.F."/>
            <person name="Pinto M.C."/>
            <person name="Rosselino A.M."/>
            <person name="Ribeiro J.M."/>
        </authorList>
    </citation>
    <scope>NUCLEOTIDE SEQUENCE</scope>
</reference>
<dbReference type="Gene3D" id="3.90.1200.10">
    <property type="match status" value="1"/>
</dbReference>
<feature type="domain" description="CHK kinase-like" evidence="1">
    <location>
        <begin position="132"/>
        <end position="328"/>
    </location>
</feature>
<name>A0A1L8DN21_9DIPT</name>
<dbReference type="AlphaFoldDB" id="A0A1L8DN21"/>
<proteinExistence type="predicted"/>
<accession>A0A1L8DN21</accession>